<keyword evidence="3" id="KW-0862">Zinc</keyword>
<evidence type="ECO:0000256" key="3">
    <source>
        <dbReference type="ARBA" id="ARBA00022833"/>
    </source>
</evidence>
<dbReference type="PANTHER" id="PTHR33337">
    <property type="entry name" value="GFA DOMAIN-CONTAINING PROTEIN"/>
    <property type="match status" value="1"/>
</dbReference>
<feature type="domain" description="CENP-V/GFA" evidence="5">
    <location>
        <begin position="12"/>
        <end position="114"/>
    </location>
</feature>
<comment type="caution">
    <text evidence="6">The sequence shown here is derived from an EMBL/GenBank/DDBJ whole genome shotgun (WGS) entry which is preliminary data.</text>
</comment>
<evidence type="ECO:0000256" key="1">
    <source>
        <dbReference type="ARBA" id="ARBA00005495"/>
    </source>
</evidence>
<accession>A0A972SMK5</accession>
<protein>
    <submittedName>
        <fullName evidence="6">Aldehyde-activating protein</fullName>
    </submittedName>
</protein>
<keyword evidence="4" id="KW-0456">Lyase</keyword>
<dbReference type="AlphaFoldDB" id="A0A972SMK5"/>
<dbReference type="Gene3D" id="3.90.1590.10">
    <property type="entry name" value="glutathione-dependent formaldehyde- activating enzyme (gfa)"/>
    <property type="match status" value="1"/>
</dbReference>
<evidence type="ECO:0000259" key="5">
    <source>
        <dbReference type="PROSITE" id="PS51891"/>
    </source>
</evidence>
<name>A0A972SMK5_9BURK</name>
<dbReference type="GO" id="GO:0016846">
    <property type="term" value="F:carbon-sulfur lyase activity"/>
    <property type="evidence" value="ECO:0007669"/>
    <property type="project" value="InterPro"/>
</dbReference>
<dbReference type="InterPro" id="IPR006913">
    <property type="entry name" value="CENP-V/GFA"/>
</dbReference>
<dbReference type="RefSeq" id="WP_172176758.1">
    <property type="nucleotide sequence ID" value="NZ_WOEZ01000260.1"/>
</dbReference>
<dbReference type="SUPFAM" id="SSF51316">
    <property type="entry name" value="Mss4-like"/>
    <property type="match status" value="1"/>
</dbReference>
<keyword evidence="2" id="KW-0479">Metal-binding</keyword>
<reference evidence="6 7" key="1">
    <citation type="submission" date="2019-11" db="EMBL/GenBank/DDBJ databases">
        <title>Metabolism of dissolved organic matter in forest soils.</title>
        <authorList>
            <person name="Cyle K.T."/>
            <person name="Wilhelm R.C."/>
            <person name="Martinez C.E."/>
        </authorList>
    </citation>
    <scope>NUCLEOTIDE SEQUENCE [LARGE SCALE GENOMIC DNA]</scope>
    <source>
        <strain evidence="6 7">5N</strain>
    </source>
</reference>
<dbReference type="InterPro" id="IPR011057">
    <property type="entry name" value="Mss4-like_sf"/>
</dbReference>
<sequence>MIENPSTPPQTLTGRCMCGAVSYKISAPPVAVGLCHCDRCRPQAGSAFSTVMFVQRDAFEINGETAVFEDVGASGMKALRRYCPQCGSPLMTEADVTPTLFFVKAGGLDQTDWLRPTFEMFVSRRMPWVSALPGAAQFDGNPTL</sequence>
<organism evidence="6 7">
    <name type="scientific">Paraburkholderia elongata</name>
    <dbReference type="NCBI Taxonomy" id="2675747"/>
    <lineage>
        <taxon>Bacteria</taxon>
        <taxon>Pseudomonadati</taxon>
        <taxon>Pseudomonadota</taxon>
        <taxon>Betaproteobacteria</taxon>
        <taxon>Burkholderiales</taxon>
        <taxon>Burkholderiaceae</taxon>
        <taxon>Paraburkholderia</taxon>
    </lineage>
</organism>
<dbReference type="EMBL" id="WOEZ01000260">
    <property type="protein sequence ID" value="NPT61258.1"/>
    <property type="molecule type" value="Genomic_DNA"/>
</dbReference>
<dbReference type="Pfam" id="PF04828">
    <property type="entry name" value="GFA"/>
    <property type="match status" value="1"/>
</dbReference>
<dbReference type="PROSITE" id="PS51891">
    <property type="entry name" value="CENP_V_GFA"/>
    <property type="match status" value="1"/>
</dbReference>
<evidence type="ECO:0000256" key="4">
    <source>
        <dbReference type="ARBA" id="ARBA00023239"/>
    </source>
</evidence>
<dbReference type="PANTHER" id="PTHR33337:SF40">
    <property type="entry name" value="CENP-V_GFA DOMAIN-CONTAINING PROTEIN-RELATED"/>
    <property type="match status" value="1"/>
</dbReference>
<comment type="similarity">
    <text evidence="1">Belongs to the Gfa family.</text>
</comment>
<gene>
    <name evidence="6" type="ORF">GNZ13_43690</name>
</gene>
<evidence type="ECO:0000313" key="6">
    <source>
        <dbReference type="EMBL" id="NPT61258.1"/>
    </source>
</evidence>
<proteinExistence type="inferred from homology"/>
<evidence type="ECO:0000313" key="7">
    <source>
        <dbReference type="Proteomes" id="UP000655523"/>
    </source>
</evidence>
<evidence type="ECO:0000256" key="2">
    <source>
        <dbReference type="ARBA" id="ARBA00022723"/>
    </source>
</evidence>
<dbReference type="GO" id="GO:0046872">
    <property type="term" value="F:metal ion binding"/>
    <property type="evidence" value="ECO:0007669"/>
    <property type="project" value="UniProtKB-KW"/>
</dbReference>
<dbReference type="Proteomes" id="UP000655523">
    <property type="component" value="Unassembled WGS sequence"/>
</dbReference>
<keyword evidence="7" id="KW-1185">Reference proteome</keyword>